<protein>
    <submittedName>
        <fullName evidence="1">Glycosyltransferase</fullName>
    </submittedName>
</protein>
<dbReference type="AlphaFoldDB" id="A0A842JLS8"/>
<evidence type="ECO:0000313" key="1">
    <source>
        <dbReference type="EMBL" id="MBC2890665.1"/>
    </source>
</evidence>
<feature type="non-terminal residue" evidence="1">
    <location>
        <position position="1"/>
    </location>
</feature>
<dbReference type="Proteomes" id="UP000587396">
    <property type="component" value="Unassembled WGS sequence"/>
</dbReference>
<name>A0A842JLS8_9ACTN</name>
<keyword evidence="1" id="KW-0808">Transferase</keyword>
<comment type="caution">
    <text evidence="1">The sequence shown here is derived from an EMBL/GenBank/DDBJ whole genome shotgun (WGS) entry which is preliminary data.</text>
</comment>
<keyword evidence="2" id="KW-1185">Reference proteome</keyword>
<dbReference type="SUPFAM" id="SSF53756">
    <property type="entry name" value="UDP-Glycosyltransferase/glycogen phosphorylase"/>
    <property type="match status" value="1"/>
</dbReference>
<dbReference type="RefSeq" id="WP_185906324.1">
    <property type="nucleotide sequence ID" value="NZ_JACMSE010000017.1"/>
</dbReference>
<sequence length="173" mass="18680">DQVDAGPAGLRLRLAGGAGAADEYERIRARARARRHPVEFLGKLAQGELARALRRADVFVLPSFYEGLPLVVVEALACGCTVVVTDLPGIRPWLAERIPQAPIVYVEPPRMLGVDEPDPAALPAFERRLARAVEEALALPPRPCDTSGLAWEHVADAMANVMAQAAAARYNLR</sequence>
<dbReference type="PANTHER" id="PTHR45947">
    <property type="entry name" value="SULFOQUINOVOSYL TRANSFERASE SQD2"/>
    <property type="match status" value="1"/>
</dbReference>
<organism evidence="1 2">
    <name type="scientific">Gordonibacter massiliensis</name>
    <name type="common">ex Traore et al. 2017</name>
    <dbReference type="NCBI Taxonomy" id="1841863"/>
    <lineage>
        <taxon>Bacteria</taxon>
        <taxon>Bacillati</taxon>
        <taxon>Actinomycetota</taxon>
        <taxon>Coriobacteriia</taxon>
        <taxon>Eggerthellales</taxon>
        <taxon>Eggerthellaceae</taxon>
        <taxon>Gordonibacter</taxon>
    </lineage>
</organism>
<gene>
    <name evidence="1" type="ORF">H7313_15135</name>
</gene>
<dbReference type="InterPro" id="IPR050194">
    <property type="entry name" value="Glycosyltransferase_grp1"/>
</dbReference>
<evidence type="ECO:0000313" key="2">
    <source>
        <dbReference type="Proteomes" id="UP000587396"/>
    </source>
</evidence>
<reference evidence="1 2" key="1">
    <citation type="submission" date="2020-08" db="EMBL/GenBank/DDBJ databases">
        <authorList>
            <person name="Liu C."/>
            <person name="Sun Q."/>
        </authorList>
    </citation>
    <scope>NUCLEOTIDE SEQUENCE [LARGE SCALE GENOMIC DNA]</scope>
    <source>
        <strain evidence="1 2">N22</strain>
    </source>
</reference>
<dbReference type="EMBL" id="JACMSE010000017">
    <property type="protein sequence ID" value="MBC2890665.1"/>
    <property type="molecule type" value="Genomic_DNA"/>
</dbReference>
<dbReference type="Gene3D" id="3.40.50.2000">
    <property type="entry name" value="Glycogen Phosphorylase B"/>
    <property type="match status" value="1"/>
</dbReference>
<proteinExistence type="predicted"/>
<dbReference type="PANTHER" id="PTHR45947:SF3">
    <property type="entry name" value="SULFOQUINOVOSYL TRANSFERASE SQD2"/>
    <property type="match status" value="1"/>
</dbReference>
<accession>A0A842JLS8</accession>
<dbReference type="Pfam" id="PF13692">
    <property type="entry name" value="Glyco_trans_1_4"/>
    <property type="match status" value="1"/>
</dbReference>
<dbReference type="GO" id="GO:0016757">
    <property type="term" value="F:glycosyltransferase activity"/>
    <property type="evidence" value="ECO:0007669"/>
    <property type="project" value="TreeGrafter"/>
</dbReference>